<feature type="transmembrane region" description="Helical" evidence="7">
    <location>
        <begin position="159"/>
        <end position="183"/>
    </location>
</feature>
<keyword evidence="9" id="KW-1185">Reference proteome</keyword>
<proteinExistence type="inferred from homology"/>
<evidence type="ECO:0000256" key="4">
    <source>
        <dbReference type="ARBA" id="ARBA00022824"/>
    </source>
</evidence>
<dbReference type="AlphaFoldDB" id="A0A1E3QG66"/>
<sequence length="236" mass="28093">MDAIPFEAWFFEVPPVTRYWTTAAVVTSVLVQCEVLTPYQLFFAFRTVFETHQVCRGPNCDVMMSLIVEIQYWRFLTTFLYFGPLSLDFIFHIFFMSRYSRMLEDSFFRNKTLDFLWLLFYSSFSLLILSPLVSLPFLGSPLSFSLVYIWARRNPSIRLSFLGLFVFSAPYLPWVLFGFSLILNNKLPKGDLLGIAVGHVYFFFEDIFPRLYGYRPLAPPWRWQIWRRRRQHEPAE</sequence>
<feature type="transmembrane region" description="Helical" evidence="7">
    <location>
        <begin position="115"/>
        <end position="139"/>
    </location>
</feature>
<dbReference type="STRING" id="675824.A0A1E3QG66"/>
<evidence type="ECO:0000313" key="9">
    <source>
        <dbReference type="Proteomes" id="UP000094385"/>
    </source>
</evidence>
<dbReference type="GO" id="GO:0005789">
    <property type="term" value="C:endoplasmic reticulum membrane"/>
    <property type="evidence" value="ECO:0007669"/>
    <property type="project" value="UniProtKB-SubCell"/>
</dbReference>
<dbReference type="EMBL" id="KV454289">
    <property type="protein sequence ID" value="ODQ76703.1"/>
    <property type="molecule type" value="Genomic_DNA"/>
</dbReference>
<evidence type="ECO:0000256" key="3">
    <source>
        <dbReference type="ARBA" id="ARBA00022692"/>
    </source>
</evidence>
<dbReference type="InterPro" id="IPR007599">
    <property type="entry name" value="DER1"/>
</dbReference>
<comment type="caution">
    <text evidence="7">Lacks conserved residue(s) required for the propagation of feature annotation.</text>
</comment>
<reference evidence="8 9" key="1">
    <citation type="journal article" date="2016" name="Proc. Natl. Acad. Sci. U.S.A.">
        <title>Comparative genomics of biotechnologically important yeasts.</title>
        <authorList>
            <person name="Riley R."/>
            <person name="Haridas S."/>
            <person name="Wolfe K.H."/>
            <person name="Lopes M.R."/>
            <person name="Hittinger C.T."/>
            <person name="Goeker M."/>
            <person name="Salamov A.A."/>
            <person name="Wisecaver J.H."/>
            <person name="Long T.M."/>
            <person name="Calvey C.H."/>
            <person name="Aerts A.L."/>
            <person name="Barry K.W."/>
            <person name="Choi C."/>
            <person name="Clum A."/>
            <person name="Coughlan A.Y."/>
            <person name="Deshpande S."/>
            <person name="Douglass A.P."/>
            <person name="Hanson S.J."/>
            <person name="Klenk H.-P."/>
            <person name="LaButti K.M."/>
            <person name="Lapidus A."/>
            <person name="Lindquist E.A."/>
            <person name="Lipzen A.M."/>
            <person name="Meier-Kolthoff J.P."/>
            <person name="Ohm R.A."/>
            <person name="Otillar R.P."/>
            <person name="Pangilinan J.L."/>
            <person name="Peng Y."/>
            <person name="Rokas A."/>
            <person name="Rosa C.A."/>
            <person name="Scheuner C."/>
            <person name="Sibirny A.A."/>
            <person name="Slot J.C."/>
            <person name="Stielow J.B."/>
            <person name="Sun H."/>
            <person name="Kurtzman C.P."/>
            <person name="Blackwell M."/>
            <person name="Grigoriev I.V."/>
            <person name="Jeffries T.W."/>
        </authorList>
    </citation>
    <scope>NUCLEOTIDE SEQUENCE [LARGE SCALE GENOMIC DNA]</scope>
    <source>
        <strain evidence="8 9">NRRL Y-11557</strain>
    </source>
</reference>
<dbReference type="GO" id="GO:0006950">
    <property type="term" value="P:response to stress"/>
    <property type="evidence" value="ECO:0007669"/>
    <property type="project" value="UniProtKB-ARBA"/>
</dbReference>
<dbReference type="PANTHER" id="PTHR11009">
    <property type="entry name" value="DER1-LIKE PROTEIN, DERLIN"/>
    <property type="match status" value="1"/>
</dbReference>
<comment type="similarity">
    <text evidence="2 7">Belongs to the derlin family.</text>
</comment>
<evidence type="ECO:0000256" key="5">
    <source>
        <dbReference type="ARBA" id="ARBA00022989"/>
    </source>
</evidence>
<organism evidence="8 9">
    <name type="scientific">Lipomyces starkeyi NRRL Y-11557</name>
    <dbReference type="NCBI Taxonomy" id="675824"/>
    <lineage>
        <taxon>Eukaryota</taxon>
        <taxon>Fungi</taxon>
        <taxon>Dikarya</taxon>
        <taxon>Ascomycota</taxon>
        <taxon>Saccharomycotina</taxon>
        <taxon>Lipomycetes</taxon>
        <taxon>Lipomycetales</taxon>
        <taxon>Lipomycetaceae</taxon>
        <taxon>Lipomyces</taxon>
    </lineage>
</organism>
<evidence type="ECO:0000313" key="8">
    <source>
        <dbReference type="EMBL" id="ODQ76703.1"/>
    </source>
</evidence>
<dbReference type="Pfam" id="PF04511">
    <property type="entry name" value="DER1"/>
    <property type="match status" value="2"/>
</dbReference>
<comment type="function">
    <text evidence="7">May be involved in the degradation of misfolded endoplasmic reticulum (ER) luminal proteins.</text>
</comment>
<evidence type="ECO:0000256" key="7">
    <source>
        <dbReference type="RuleBase" id="RU363059"/>
    </source>
</evidence>
<evidence type="ECO:0000256" key="6">
    <source>
        <dbReference type="ARBA" id="ARBA00023136"/>
    </source>
</evidence>
<protein>
    <recommendedName>
        <fullName evidence="7">Derlin</fullName>
    </recommendedName>
</protein>
<dbReference type="Proteomes" id="UP000094385">
    <property type="component" value="Unassembled WGS sequence"/>
</dbReference>
<keyword evidence="5 7" id="KW-1133">Transmembrane helix</keyword>
<feature type="transmembrane region" description="Helical" evidence="7">
    <location>
        <begin position="72"/>
        <end position="95"/>
    </location>
</feature>
<gene>
    <name evidence="8" type="ORF">LIPSTDRAFT_141149</name>
</gene>
<accession>A0A1E3QG66</accession>
<evidence type="ECO:0000256" key="2">
    <source>
        <dbReference type="ARBA" id="ARBA00008917"/>
    </source>
</evidence>
<dbReference type="SUPFAM" id="SSF144091">
    <property type="entry name" value="Rhomboid-like"/>
    <property type="match status" value="1"/>
</dbReference>
<comment type="subcellular location">
    <subcellularLocation>
        <location evidence="1 7">Endoplasmic reticulum membrane</location>
        <topology evidence="1 7">Multi-pass membrane protein</topology>
    </subcellularLocation>
</comment>
<name>A0A1E3QG66_LIPST</name>
<dbReference type="InterPro" id="IPR035952">
    <property type="entry name" value="Rhomboid-like_sf"/>
</dbReference>
<keyword evidence="6 7" id="KW-0472">Membrane</keyword>
<keyword evidence="3 7" id="KW-0812">Transmembrane</keyword>
<dbReference type="OrthoDB" id="1716531at2759"/>
<keyword evidence="4 7" id="KW-0256">Endoplasmic reticulum</keyword>
<evidence type="ECO:0000256" key="1">
    <source>
        <dbReference type="ARBA" id="ARBA00004477"/>
    </source>
</evidence>